<accession>A0A0D7AGA3</accession>
<dbReference type="EMBL" id="KN881797">
    <property type="protein sequence ID" value="KIY48911.1"/>
    <property type="molecule type" value="Genomic_DNA"/>
</dbReference>
<evidence type="ECO:0000313" key="1">
    <source>
        <dbReference type="EMBL" id="KIY47164.1"/>
    </source>
</evidence>
<dbReference type="AlphaFoldDB" id="A0A0D7AGA3"/>
<reference evidence="2 3" key="1">
    <citation type="journal article" date="2015" name="Fungal Genet. Biol.">
        <title>Evolution of novel wood decay mechanisms in Agaricales revealed by the genome sequences of Fistulina hepatica and Cylindrobasidium torrendii.</title>
        <authorList>
            <person name="Floudas D."/>
            <person name="Held B.W."/>
            <person name="Riley R."/>
            <person name="Nagy L.G."/>
            <person name="Koehler G."/>
            <person name="Ransdell A.S."/>
            <person name="Younus H."/>
            <person name="Chow J."/>
            <person name="Chiniquy J."/>
            <person name="Lipzen A."/>
            <person name="Tritt A."/>
            <person name="Sun H."/>
            <person name="Haridas S."/>
            <person name="LaButti K."/>
            <person name="Ohm R.A."/>
            <person name="Kues U."/>
            <person name="Blanchette R.A."/>
            <person name="Grigoriev I.V."/>
            <person name="Minto R.E."/>
            <person name="Hibbett D.S."/>
        </authorList>
    </citation>
    <scope>NUCLEOTIDE SEQUENCE [LARGE SCALE GENOMIC DNA]</scope>
    <source>
        <strain evidence="2 3">ATCC 64428</strain>
    </source>
</reference>
<dbReference type="Proteomes" id="UP000054144">
    <property type="component" value="Unassembled WGS sequence"/>
</dbReference>
<sequence>MGSEVNAFDSQETRPYANDPEIKAMTDLVDVYQWRMVHSAEKILKGNQATIMADSLTKFYIGDLLRTGSLRTESGSRLQRLFDLIKTYT</sequence>
<dbReference type="EMBL" id="KN882007">
    <property type="protein sequence ID" value="KIY47164.1"/>
    <property type="molecule type" value="Genomic_DNA"/>
</dbReference>
<organism evidence="2 3">
    <name type="scientific">Fistulina hepatica ATCC 64428</name>
    <dbReference type="NCBI Taxonomy" id="1128425"/>
    <lineage>
        <taxon>Eukaryota</taxon>
        <taxon>Fungi</taxon>
        <taxon>Dikarya</taxon>
        <taxon>Basidiomycota</taxon>
        <taxon>Agaricomycotina</taxon>
        <taxon>Agaricomycetes</taxon>
        <taxon>Agaricomycetidae</taxon>
        <taxon>Agaricales</taxon>
        <taxon>Fistulinaceae</taxon>
        <taxon>Fistulina</taxon>
    </lineage>
</organism>
<dbReference type="PANTHER" id="PTHR10678">
    <property type="entry name" value="26S PROTEASOME NON-ATPASE REGULATORY SUBUNIT 11/COP9 SIGNALOSOME COMPLEX SUBUNIT 2"/>
    <property type="match status" value="1"/>
</dbReference>
<dbReference type="Gene3D" id="1.25.40.570">
    <property type="match status" value="1"/>
</dbReference>
<dbReference type="OrthoDB" id="194139at2759"/>
<protein>
    <submittedName>
        <fullName evidence="2">Uncharacterized protein</fullName>
    </submittedName>
</protein>
<gene>
    <name evidence="2" type="ORF">FISHEDRAFT_73175</name>
    <name evidence="1" type="ORF">FISHEDRAFT_74938</name>
</gene>
<proteinExistence type="predicted"/>
<dbReference type="InterPro" id="IPR050871">
    <property type="entry name" value="26S_Proteasome/COP9_Components"/>
</dbReference>
<evidence type="ECO:0000313" key="3">
    <source>
        <dbReference type="Proteomes" id="UP000054144"/>
    </source>
</evidence>
<keyword evidence="3" id="KW-1185">Reference proteome</keyword>
<name>A0A0D7AGA3_9AGAR</name>
<evidence type="ECO:0000313" key="2">
    <source>
        <dbReference type="EMBL" id="KIY48911.1"/>
    </source>
</evidence>